<dbReference type="NCBIfam" id="TIGR00558">
    <property type="entry name" value="pdxH"/>
    <property type="match status" value="1"/>
</dbReference>
<dbReference type="InterPro" id="IPR019740">
    <property type="entry name" value="Pyridox_Oxase_CS"/>
</dbReference>
<comment type="catalytic activity">
    <reaction evidence="6">
        <text>pyridoxamine 5'-phosphate + O2 + H2O = pyridoxal 5'-phosphate + H2O2 + NH4(+)</text>
        <dbReference type="Rhea" id="RHEA:15817"/>
        <dbReference type="ChEBI" id="CHEBI:15377"/>
        <dbReference type="ChEBI" id="CHEBI:15379"/>
        <dbReference type="ChEBI" id="CHEBI:16240"/>
        <dbReference type="ChEBI" id="CHEBI:28938"/>
        <dbReference type="ChEBI" id="CHEBI:58451"/>
        <dbReference type="ChEBI" id="CHEBI:597326"/>
        <dbReference type="EC" id="1.4.3.5"/>
    </reaction>
</comment>
<dbReference type="EC" id="1.4.3.5" evidence="6"/>
<evidence type="ECO:0000256" key="1">
    <source>
        <dbReference type="ARBA" id="ARBA00007301"/>
    </source>
</evidence>
<dbReference type="EMBL" id="CP071794">
    <property type="protein sequence ID" value="QTD57214.1"/>
    <property type="molecule type" value="Genomic_DNA"/>
</dbReference>
<dbReference type="Proteomes" id="UP000663923">
    <property type="component" value="Chromosome"/>
</dbReference>
<feature type="domain" description="Pyridoxine 5'-phosphate oxidase dimerisation C-terminal" evidence="8">
    <location>
        <begin position="152"/>
        <end position="200"/>
    </location>
</feature>
<feature type="binding site" evidence="6">
    <location>
        <position position="103"/>
    </location>
    <ligand>
        <name>substrate</name>
    </ligand>
</feature>
<evidence type="ECO:0000256" key="4">
    <source>
        <dbReference type="ARBA" id="ARBA00023002"/>
    </source>
</evidence>
<feature type="binding site" evidence="6">
    <location>
        <position position="175"/>
    </location>
    <ligand>
        <name>FMN</name>
        <dbReference type="ChEBI" id="CHEBI:58210"/>
    </ligand>
</feature>
<comment type="pathway">
    <text evidence="6">Cofactor metabolism; pyridoxal 5'-phosphate salvage; pyridoxal 5'-phosphate from pyridoxamine 5'-phosphate: step 1/1.</text>
</comment>
<name>A0ABX7T6H4_9SPHN</name>
<dbReference type="InterPro" id="IPR000659">
    <property type="entry name" value="Pyridox_Oxase"/>
</dbReference>
<dbReference type="NCBIfam" id="NF004231">
    <property type="entry name" value="PRK05679.1"/>
    <property type="match status" value="1"/>
</dbReference>
<evidence type="ECO:0000256" key="3">
    <source>
        <dbReference type="ARBA" id="ARBA00022643"/>
    </source>
</evidence>
<dbReference type="HAMAP" id="MF_01629">
    <property type="entry name" value="PdxH"/>
    <property type="match status" value="1"/>
</dbReference>
<comment type="pathway">
    <text evidence="6">Cofactor metabolism; pyridoxal 5'-phosphate salvage; pyridoxal 5'-phosphate from pyridoxine 5'-phosphate: step 1/1.</text>
</comment>
<evidence type="ECO:0000256" key="5">
    <source>
        <dbReference type="ARBA" id="ARBA00023096"/>
    </source>
</evidence>
<feature type="binding site" evidence="6">
    <location>
        <begin position="120"/>
        <end position="121"/>
    </location>
    <ligand>
        <name>FMN</name>
        <dbReference type="ChEBI" id="CHEBI:58210"/>
    </ligand>
</feature>
<keyword evidence="5 6" id="KW-0664">Pyridoxine biosynthesis</keyword>
<feature type="binding site" evidence="6">
    <location>
        <position position="111"/>
    </location>
    <ligand>
        <name>substrate</name>
    </ligand>
</feature>
<comment type="subunit">
    <text evidence="6">Homodimer.</text>
</comment>
<keyword evidence="4 6" id="KW-0560">Oxidoreductase</keyword>
<comment type="similarity">
    <text evidence="1 6">Belongs to the pyridoxamine 5'-phosphate oxidase family.</text>
</comment>
<evidence type="ECO:0000313" key="10">
    <source>
        <dbReference type="Proteomes" id="UP000663923"/>
    </source>
</evidence>
<feature type="binding site" evidence="6">
    <location>
        <position position="63"/>
    </location>
    <ligand>
        <name>FMN</name>
        <dbReference type="ChEBI" id="CHEBI:58210"/>
    </ligand>
</feature>
<dbReference type="InterPro" id="IPR012349">
    <property type="entry name" value="Split_barrel_FMN-bd"/>
</dbReference>
<dbReference type="SUPFAM" id="SSF50475">
    <property type="entry name" value="FMN-binding split barrel"/>
    <property type="match status" value="1"/>
</dbReference>
<evidence type="ECO:0000259" key="8">
    <source>
        <dbReference type="Pfam" id="PF10590"/>
    </source>
</evidence>
<evidence type="ECO:0000259" key="7">
    <source>
        <dbReference type="Pfam" id="PF01243"/>
    </source>
</evidence>
<dbReference type="InterPro" id="IPR011576">
    <property type="entry name" value="Pyridox_Oxase_N"/>
</dbReference>
<dbReference type="Pfam" id="PF10590">
    <property type="entry name" value="PNP_phzG_C"/>
    <property type="match status" value="1"/>
</dbReference>
<feature type="binding site" evidence="6">
    <location>
        <position position="85"/>
    </location>
    <ligand>
        <name>FMN</name>
        <dbReference type="ChEBI" id="CHEBI:58210"/>
    </ligand>
</feature>
<organism evidence="9 10">
    <name type="scientific">Parasphingorhabdus cellanae</name>
    <dbReference type="NCBI Taxonomy" id="2806553"/>
    <lineage>
        <taxon>Bacteria</taxon>
        <taxon>Pseudomonadati</taxon>
        <taxon>Pseudomonadota</taxon>
        <taxon>Alphaproteobacteria</taxon>
        <taxon>Sphingomonadales</taxon>
        <taxon>Sphingomonadaceae</taxon>
        <taxon>Parasphingorhabdus</taxon>
    </lineage>
</organism>
<dbReference type="PANTHER" id="PTHR10851">
    <property type="entry name" value="PYRIDOXINE-5-PHOSPHATE OXIDASE"/>
    <property type="match status" value="1"/>
</dbReference>
<evidence type="ECO:0000313" key="9">
    <source>
        <dbReference type="EMBL" id="QTD57214.1"/>
    </source>
</evidence>
<dbReference type="PANTHER" id="PTHR10851:SF0">
    <property type="entry name" value="PYRIDOXINE-5'-PHOSPHATE OXIDASE"/>
    <property type="match status" value="1"/>
</dbReference>
<protein>
    <recommendedName>
        <fullName evidence="6">Pyridoxine/pyridoxamine 5'-phosphate oxidase</fullName>
        <ecNumber evidence="6">1.4.3.5</ecNumber>
    </recommendedName>
    <alternativeName>
        <fullName evidence="6">PNP/PMP oxidase</fullName>
        <shortName evidence="6">PNPOx</shortName>
    </alternativeName>
    <alternativeName>
        <fullName evidence="6">Pyridoxal 5'-phosphate synthase</fullName>
    </alternativeName>
</protein>
<feature type="binding site" evidence="6">
    <location>
        <position position="46"/>
    </location>
    <ligand>
        <name>substrate</name>
    </ligand>
</feature>
<accession>A0ABX7T6H4</accession>
<comment type="function">
    <text evidence="6">Catalyzes the oxidation of either pyridoxine 5'-phosphate (PNP) or pyridoxamine 5'-phosphate (PMP) into pyridoxal 5'-phosphate (PLP).</text>
</comment>
<dbReference type="RefSeq" id="WP_207989508.1">
    <property type="nucleotide sequence ID" value="NZ_CP071794.1"/>
</dbReference>
<comment type="cofactor">
    <cofactor evidence="6">
        <name>FMN</name>
        <dbReference type="ChEBI" id="CHEBI:58210"/>
    </cofactor>
    <text evidence="6">Binds 1 FMN per subunit.</text>
</comment>
<feature type="binding site" evidence="6">
    <location>
        <begin position="56"/>
        <end position="57"/>
    </location>
    <ligand>
        <name>FMN</name>
        <dbReference type="ChEBI" id="CHEBI:58210"/>
    </ligand>
</feature>
<keyword evidence="3 6" id="KW-0288">FMN</keyword>
<dbReference type="Gene3D" id="2.30.110.10">
    <property type="entry name" value="Electron Transport, Fmn-binding Protein, Chain A"/>
    <property type="match status" value="1"/>
</dbReference>
<dbReference type="GO" id="GO:0004733">
    <property type="term" value="F:pyridoxamine phosphate oxidase activity"/>
    <property type="evidence" value="ECO:0007669"/>
    <property type="project" value="UniProtKB-EC"/>
</dbReference>
<dbReference type="PROSITE" id="PS01064">
    <property type="entry name" value="PYRIDOX_OXIDASE"/>
    <property type="match status" value="1"/>
</dbReference>
<dbReference type="PIRSF" id="PIRSF000190">
    <property type="entry name" value="Pyd_amn-ph_oxd"/>
    <property type="match status" value="1"/>
</dbReference>
<sequence>MTHDPFPLFDSWFAEARETELNDSNAMTIATADASGQPAARMVLLKGHDRSGFVFYTNQESRKAADIAANPQAAILFHWKSLRRQIRIEGPLSTVSDETADAYFATRSRDSQLGAWASDQSRPLDSRATFEARYDEMKAHFEGKDVTRPPHWSGYRLTPQRFEFWQDREHRLHERRVFVRASNGASDGNGDDWTEGMLYP</sequence>
<reference evidence="9 10" key="1">
    <citation type="submission" date="2021-03" db="EMBL/GenBank/DDBJ databases">
        <title>Complete genome of Parasphingorhabdus_sp.JHSY0214.</title>
        <authorList>
            <person name="Yoo J.H."/>
            <person name="Bae J.W."/>
        </authorList>
    </citation>
    <scope>NUCLEOTIDE SEQUENCE [LARGE SCALE GENOMIC DNA]</scope>
    <source>
        <strain evidence="9 10">JHSY0214</strain>
    </source>
</reference>
<feature type="binding site" evidence="6">
    <location>
        <position position="165"/>
    </location>
    <ligand>
        <name>FMN</name>
        <dbReference type="ChEBI" id="CHEBI:58210"/>
    </ligand>
</feature>
<dbReference type="Pfam" id="PF01243">
    <property type="entry name" value="PNPOx_N"/>
    <property type="match status" value="1"/>
</dbReference>
<evidence type="ECO:0000256" key="2">
    <source>
        <dbReference type="ARBA" id="ARBA00022630"/>
    </source>
</evidence>
<evidence type="ECO:0000256" key="6">
    <source>
        <dbReference type="HAMAP-Rule" id="MF_01629"/>
    </source>
</evidence>
<comment type="catalytic activity">
    <reaction evidence="6">
        <text>pyridoxine 5'-phosphate + O2 = pyridoxal 5'-phosphate + H2O2</text>
        <dbReference type="Rhea" id="RHEA:15149"/>
        <dbReference type="ChEBI" id="CHEBI:15379"/>
        <dbReference type="ChEBI" id="CHEBI:16240"/>
        <dbReference type="ChEBI" id="CHEBI:58589"/>
        <dbReference type="ChEBI" id="CHEBI:597326"/>
        <dbReference type="EC" id="1.4.3.5"/>
    </reaction>
</comment>
<gene>
    <name evidence="6 9" type="primary">pdxH</name>
    <name evidence="9" type="ORF">J4G78_06630</name>
</gene>
<keyword evidence="10" id="KW-1185">Reference proteome</keyword>
<feature type="binding site" evidence="6">
    <location>
        <position position="62"/>
    </location>
    <ligand>
        <name>FMN</name>
        <dbReference type="ChEBI" id="CHEBI:58210"/>
    </ligand>
</feature>
<dbReference type="InterPro" id="IPR019576">
    <property type="entry name" value="Pyridoxamine_oxidase_dimer_C"/>
</dbReference>
<proteinExistence type="inferred from homology"/>
<feature type="binding site" evidence="6">
    <location>
        <begin position="41"/>
        <end position="46"/>
    </location>
    <ligand>
        <name>FMN</name>
        <dbReference type="ChEBI" id="CHEBI:58210"/>
    </ligand>
</feature>
<feature type="binding site" evidence="6">
    <location>
        <begin position="171"/>
        <end position="173"/>
    </location>
    <ligand>
        <name>substrate</name>
    </ligand>
</feature>
<feature type="binding site" evidence="6">
    <location>
        <position position="107"/>
    </location>
    <ligand>
        <name>substrate</name>
    </ligand>
</feature>
<feature type="domain" description="Pyridoxamine 5'-phosphate oxidase N-terminal" evidence="7">
    <location>
        <begin position="15"/>
        <end position="139"/>
    </location>
</feature>
<keyword evidence="2 6" id="KW-0285">Flavoprotein</keyword>